<feature type="domain" description="Fungal lipase-type" evidence="2">
    <location>
        <begin position="133"/>
        <end position="260"/>
    </location>
</feature>
<dbReference type="PANTHER" id="PTHR45856">
    <property type="entry name" value="ALPHA/BETA-HYDROLASES SUPERFAMILY PROTEIN"/>
    <property type="match status" value="1"/>
</dbReference>
<reference evidence="3 4" key="1">
    <citation type="submission" date="2016-07" db="EMBL/GenBank/DDBJ databases">
        <title>Pervasive Adenine N6-methylation of Active Genes in Fungi.</title>
        <authorList>
            <consortium name="DOE Joint Genome Institute"/>
            <person name="Mondo S.J."/>
            <person name="Dannebaum R.O."/>
            <person name="Kuo R.C."/>
            <person name="Labutti K."/>
            <person name="Haridas S."/>
            <person name="Kuo A."/>
            <person name="Salamov A."/>
            <person name="Ahrendt S.R."/>
            <person name="Lipzen A."/>
            <person name="Sullivan W."/>
            <person name="Andreopoulos W.B."/>
            <person name="Clum A."/>
            <person name="Lindquist E."/>
            <person name="Daum C."/>
            <person name="Ramamoorthy G.K."/>
            <person name="Gryganskyi A."/>
            <person name="Culley D."/>
            <person name="Magnuson J.K."/>
            <person name="James T.Y."/>
            <person name="O'Malley M.A."/>
            <person name="Stajich J.E."/>
            <person name="Spatafora J.W."/>
            <person name="Visel A."/>
            <person name="Grigoriev I.V."/>
        </authorList>
    </citation>
    <scope>NUCLEOTIDE SEQUENCE [LARGE SCALE GENOMIC DNA]</scope>
    <source>
        <strain evidence="3 4">PL171</strain>
    </source>
</reference>
<proteinExistence type="predicted"/>
<dbReference type="AlphaFoldDB" id="A0A1Y2HNU4"/>
<evidence type="ECO:0000313" key="4">
    <source>
        <dbReference type="Proteomes" id="UP000193411"/>
    </source>
</evidence>
<accession>A0A1Y2HNU4</accession>
<protein>
    <submittedName>
        <fullName evidence="3">Alpha/Beta hydrolase protein</fullName>
    </submittedName>
</protein>
<keyword evidence="1" id="KW-0732">Signal</keyword>
<dbReference type="InterPro" id="IPR002921">
    <property type="entry name" value="Fungal_lipase-type"/>
</dbReference>
<evidence type="ECO:0000256" key="1">
    <source>
        <dbReference type="SAM" id="SignalP"/>
    </source>
</evidence>
<feature type="signal peptide" evidence="1">
    <location>
        <begin position="1"/>
        <end position="22"/>
    </location>
</feature>
<dbReference type="EMBL" id="MCFL01000018">
    <property type="protein sequence ID" value="ORZ36265.1"/>
    <property type="molecule type" value="Genomic_DNA"/>
</dbReference>
<feature type="chain" id="PRO_5012350143" evidence="1">
    <location>
        <begin position="23"/>
        <end position="332"/>
    </location>
</feature>
<dbReference type="InterPro" id="IPR051218">
    <property type="entry name" value="Sec_MonoDiacylglyc_Lipase"/>
</dbReference>
<evidence type="ECO:0000259" key="2">
    <source>
        <dbReference type="Pfam" id="PF01764"/>
    </source>
</evidence>
<dbReference type="Pfam" id="PF01764">
    <property type="entry name" value="Lipase_3"/>
    <property type="match status" value="1"/>
</dbReference>
<dbReference type="Gene3D" id="3.40.50.1820">
    <property type="entry name" value="alpha/beta hydrolase"/>
    <property type="match status" value="1"/>
</dbReference>
<dbReference type="Proteomes" id="UP000193411">
    <property type="component" value="Unassembled WGS sequence"/>
</dbReference>
<comment type="caution">
    <text evidence="3">The sequence shown here is derived from an EMBL/GenBank/DDBJ whole genome shotgun (WGS) entry which is preliminary data.</text>
</comment>
<organism evidence="3 4">
    <name type="scientific">Catenaria anguillulae PL171</name>
    <dbReference type="NCBI Taxonomy" id="765915"/>
    <lineage>
        <taxon>Eukaryota</taxon>
        <taxon>Fungi</taxon>
        <taxon>Fungi incertae sedis</taxon>
        <taxon>Blastocladiomycota</taxon>
        <taxon>Blastocladiomycetes</taxon>
        <taxon>Blastocladiales</taxon>
        <taxon>Catenariaceae</taxon>
        <taxon>Catenaria</taxon>
    </lineage>
</organism>
<dbReference type="SUPFAM" id="SSF53474">
    <property type="entry name" value="alpha/beta-Hydrolases"/>
    <property type="match status" value="1"/>
</dbReference>
<name>A0A1Y2HNU4_9FUNG</name>
<dbReference type="OrthoDB" id="426718at2759"/>
<keyword evidence="3" id="KW-0378">Hydrolase</keyword>
<evidence type="ECO:0000313" key="3">
    <source>
        <dbReference type="EMBL" id="ORZ36265.1"/>
    </source>
</evidence>
<sequence>MKPFSYLHTGLLLLHLATPFLSNFLPDPALTRPARVHHEIGVPPPSFLAAGATSGSWQFSNDTQSFPPPKLLNTIEKHRIQLFAGLANVPYCASRREIESWSCGKCKSLSNIQVHSVIESGGTLGYIATRHDANQLLVDMTQHLRPWRYSKPSNPTTSMAILAGFMDAYDHVRHQLHDQIRRYYVPSIHTSGIVFSGHSLGGSLATIASVDLVLSHVLSANQIELVTFHTPVIGNHVFASLVQALHFKSIDRVTVKNDMILYGPLHRWQFADIPGEKYVDGNEIIDCVGTQDPRCSGNKSSMLGAMTEFPTAHLSLFGKMVFGPLPWGGCLW</sequence>
<dbReference type="GO" id="GO:0006629">
    <property type="term" value="P:lipid metabolic process"/>
    <property type="evidence" value="ECO:0007669"/>
    <property type="project" value="InterPro"/>
</dbReference>
<dbReference type="PANTHER" id="PTHR45856:SF25">
    <property type="entry name" value="FUNGAL LIPASE-LIKE DOMAIN-CONTAINING PROTEIN"/>
    <property type="match status" value="1"/>
</dbReference>
<dbReference type="GO" id="GO:0016787">
    <property type="term" value="F:hydrolase activity"/>
    <property type="evidence" value="ECO:0007669"/>
    <property type="project" value="UniProtKB-KW"/>
</dbReference>
<dbReference type="InterPro" id="IPR029058">
    <property type="entry name" value="AB_hydrolase_fold"/>
</dbReference>
<gene>
    <name evidence="3" type="ORF">BCR44DRAFT_1433110</name>
</gene>
<keyword evidence="4" id="KW-1185">Reference proteome</keyword>